<proteinExistence type="predicted"/>
<feature type="non-terminal residue" evidence="1">
    <location>
        <position position="334"/>
    </location>
</feature>
<dbReference type="Proteomes" id="UP000286415">
    <property type="component" value="Unassembled WGS sequence"/>
</dbReference>
<dbReference type="AlphaFoldDB" id="A0A3R7C497"/>
<organism evidence="1 2">
    <name type="scientific">Clonorchis sinensis</name>
    <name type="common">Chinese liver fluke</name>
    <dbReference type="NCBI Taxonomy" id="79923"/>
    <lineage>
        <taxon>Eukaryota</taxon>
        <taxon>Metazoa</taxon>
        <taxon>Spiralia</taxon>
        <taxon>Lophotrochozoa</taxon>
        <taxon>Platyhelminthes</taxon>
        <taxon>Trematoda</taxon>
        <taxon>Digenea</taxon>
        <taxon>Opisthorchiida</taxon>
        <taxon>Opisthorchiata</taxon>
        <taxon>Opisthorchiidae</taxon>
        <taxon>Clonorchis</taxon>
    </lineage>
</organism>
<keyword evidence="2" id="KW-1185">Reference proteome</keyword>
<dbReference type="InParanoid" id="A0A3R7C497"/>
<evidence type="ECO:0000313" key="2">
    <source>
        <dbReference type="Proteomes" id="UP000286415"/>
    </source>
</evidence>
<gene>
    <name evidence="1" type="ORF">CSKR_110177</name>
</gene>
<evidence type="ECO:0000313" key="1">
    <source>
        <dbReference type="EMBL" id="KAG5450334.1"/>
    </source>
</evidence>
<sequence length="334" mass="37394">MCVILVQIQRRLMVYLQGHLTLVPWNAKTHIYCTDKLVNEETSNGINIFLEHRNLQMETLTDECVTSLANSLPEILNLKGVNVRVVDQKYDLTTLSWLPPMFPGRFMIALDACKKEAPIAVKIVRVLAMSADLPSQVEDYAQPMVLILHTLLDGMNDLFQVEQGGTIKVGDVNAIPFYFYFNETSVEADKLIALVKKIMEVASGLADEMKALLIPTVYVQQCENTVDAYPVEVVNFKAELKTTPEMERLLNAEEQPNKELEASLRADIKALMKGKFPGESIYKSTTVDYLVYEGGKLSVAFHVNFDGYRIAIGELDAWKNTPVDSTLLIGVTAQ</sequence>
<reference evidence="1 2" key="1">
    <citation type="journal article" date="2018" name="Biotechnol. Adv.">
        <title>Improved genomic resources and new bioinformatic workflow for the carcinogenic parasite Clonorchis sinensis: Biotechnological implications.</title>
        <authorList>
            <person name="Wang D."/>
            <person name="Korhonen P.K."/>
            <person name="Gasser R.B."/>
            <person name="Young N.D."/>
        </authorList>
    </citation>
    <scope>NUCLEOTIDE SEQUENCE [LARGE SCALE GENOMIC DNA]</scope>
    <source>
        <strain evidence="1">Cs-k2</strain>
    </source>
</reference>
<protein>
    <submittedName>
        <fullName evidence="1">Uncharacterized protein</fullName>
    </submittedName>
</protein>
<dbReference type="EMBL" id="NIRI02000042">
    <property type="protein sequence ID" value="KAG5450334.1"/>
    <property type="molecule type" value="Genomic_DNA"/>
</dbReference>
<name>A0A3R7C497_CLOSI</name>
<reference evidence="1 2" key="2">
    <citation type="journal article" date="2021" name="Genomics">
        <title>High-quality reference genome for Clonorchis sinensis.</title>
        <authorList>
            <person name="Young N.D."/>
            <person name="Stroehlein A.J."/>
            <person name="Kinkar L."/>
            <person name="Wang T."/>
            <person name="Sohn W.M."/>
            <person name="Chang B.C.H."/>
            <person name="Kaur P."/>
            <person name="Weisz D."/>
            <person name="Dudchenko O."/>
            <person name="Aiden E.L."/>
            <person name="Korhonen P.K."/>
            <person name="Gasser R.B."/>
        </authorList>
    </citation>
    <scope>NUCLEOTIDE SEQUENCE [LARGE SCALE GENOMIC DNA]</scope>
    <source>
        <strain evidence="1">Cs-k2</strain>
    </source>
</reference>
<dbReference type="OrthoDB" id="10375521at2759"/>
<comment type="caution">
    <text evidence="1">The sequence shown here is derived from an EMBL/GenBank/DDBJ whole genome shotgun (WGS) entry which is preliminary data.</text>
</comment>
<accession>A0A3R7C497</accession>